<protein>
    <recommendedName>
        <fullName evidence="4">mannose-6-phosphate isomerase</fullName>
        <ecNumber evidence="4">5.3.1.8</ecNumber>
    </recommendedName>
    <alternativeName>
        <fullName evidence="8">Phosphohexomutase</fullName>
    </alternativeName>
    <alternativeName>
        <fullName evidence="9">Phosphomannose isomerase</fullName>
    </alternativeName>
</protein>
<dbReference type="NCBIfam" id="TIGR00218">
    <property type="entry name" value="manA"/>
    <property type="match status" value="1"/>
</dbReference>
<dbReference type="AlphaFoldDB" id="W8AZ58"/>
<dbReference type="EMBL" id="GAMC01015048">
    <property type="protein sequence ID" value="JAB91507.1"/>
    <property type="molecule type" value="mRNA"/>
</dbReference>
<dbReference type="GO" id="GO:0005975">
    <property type="term" value="P:carbohydrate metabolic process"/>
    <property type="evidence" value="ECO:0007669"/>
    <property type="project" value="InterPro"/>
</dbReference>
<feature type="binding site" evidence="11">
    <location>
        <position position="238"/>
    </location>
    <ligand>
        <name>Zn(2+)</name>
        <dbReference type="ChEBI" id="CHEBI:29105"/>
    </ligand>
</feature>
<dbReference type="GO" id="GO:0005829">
    <property type="term" value="C:cytosol"/>
    <property type="evidence" value="ECO:0007669"/>
    <property type="project" value="TreeGrafter"/>
</dbReference>
<dbReference type="PIRSF" id="PIRSF001480">
    <property type="entry name" value="Mannose-6-phosphate_isomerase"/>
    <property type="match status" value="1"/>
</dbReference>
<comment type="catalytic activity">
    <reaction evidence="1">
        <text>D-mannose 6-phosphate = D-fructose 6-phosphate</text>
        <dbReference type="Rhea" id="RHEA:12356"/>
        <dbReference type="ChEBI" id="CHEBI:58735"/>
        <dbReference type="ChEBI" id="CHEBI:61527"/>
        <dbReference type="EC" id="5.3.1.8"/>
    </reaction>
</comment>
<feature type="binding site" evidence="11">
    <location>
        <position position="84"/>
    </location>
    <ligand>
        <name>Zn(2+)</name>
        <dbReference type="ChEBI" id="CHEBI:29105"/>
    </ligand>
</feature>
<dbReference type="OrthoDB" id="6605218at2759"/>
<dbReference type="PRINTS" id="PR00714">
    <property type="entry name" value="MAN6PISMRASE"/>
</dbReference>
<evidence type="ECO:0000259" key="14">
    <source>
        <dbReference type="Pfam" id="PF20512"/>
    </source>
</evidence>
<dbReference type="InterPro" id="IPR016305">
    <property type="entry name" value="Mannose-6-P_Isomerase"/>
</dbReference>
<dbReference type="CDD" id="cd07011">
    <property type="entry name" value="cupin_PMI_type_I_N"/>
    <property type="match status" value="1"/>
</dbReference>
<evidence type="ECO:0000256" key="4">
    <source>
        <dbReference type="ARBA" id="ARBA00011956"/>
    </source>
</evidence>
<dbReference type="EC" id="5.3.1.8" evidence="4"/>
<comment type="cofactor">
    <cofactor evidence="11">
        <name>Zn(2+)</name>
        <dbReference type="ChEBI" id="CHEBI:29105"/>
    </cofactor>
    <text evidence="11">Binds 1 zinc ion per subunit.</text>
</comment>
<dbReference type="Gene3D" id="2.60.120.10">
    <property type="entry name" value="Jelly Rolls"/>
    <property type="match status" value="2"/>
</dbReference>
<evidence type="ECO:0000256" key="12">
    <source>
        <dbReference type="SAM" id="MobiDB-lite"/>
    </source>
</evidence>
<comment type="similarity">
    <text evidence="3">Belongs to the mannose-6-phosphate isomerase type 1 family.</text>
</comment>
<feature type="domain" description="Phosphomannose isomerase type I catalytic" evidence="13">
    <location>
        <begin position="3"/>
        <end position="55"/>
    </location>
</feature>
<organism evidence="15">
    <name type="scientific">Ceratitis capitata</name>
    <name type="common">Mediterranean fruit fly</name>
    <name type="synonym">Tephritis capitata</name>
    <dbReference type="NCBI Taxonomy" id="7213"/>
    <lineage>
        <taxon>Eukaryota</taxon>
        <taxon>Metazoa</taxon>
        <taxon>Ecdysozoa</taxon>
        <taxon>Arthropoda</taxon>
        <taxon>Hexapoda</taxon>
        <taxon>Insecta</taxon>
        <taxon>Pterygota</taxon>
        <taxon>Neoptera</taxon>
        <taxon>Endopterygota</taxon>
        <taxon>Diptera</taxon>
        <taxon>Brachycera</taxon>
        <taxon>Muscomorpha</taxon>
        <taxon>Tephritoidea</taxon>
        <taxon>Tephritidae</taxon>
        <taxon>Ceratitis</taxon>
        <taxon>Ceratitis</taxon>
    </lineage>
</organism>
<evidence type="ECO:0000259" key="13">
    <source>
        <dbReference type="Pfam" id="PF20511"/>
    </source>
</evidence>
<dbReference type="InterPro" id="IPR014710">
    <property type="entry name" value="RmlC-like_jellyroll"/>
</dbReference>
<accession>W8AZ58</accession>
<dbReference type="PANTHER" id="PTHR10309">
    <property type="entry name" value="MANNOSE-6-PHOSPHATE ISOMERASE"/>
    <property type="match status" value="1"/>
</dbReference>
<evidence type="ECO:0000256" key="6">
    <source>
        <dbReference type="ARBA" id="ARBA00022833"/>
    </source>
</evidence>
<dbReference type="Pfam" id="PF20511">
    <property type="entry name" value="PMI_typeI_cat"/>
    <property type="match status" value="2"/>
</dbReference>
<dbReference type="PANTHER" id="PTHR10309:SF0">
    <property type="entry name" value="MANNOSE-6-PHOSPHATE ISOMERASE"/>
    <property type="match status" value="1"/>
</dbReference>
<reference evidence="15" key="1">
    <citation type="submission" date="2013-07" db="EMBL/GenBank/DDBJ databases">
        <authorList>
            <person name="Geib S."/>
        </authorList>
    </citation>
    <scope>NUCLEOTIDE SEQUENCE</scope>
</reference>
<keyword evidence="5 11" id="KW-0479">Metal-binding</keyword>
<comment type="pathway">
    <text evidence="2">Nucleotide-sugar biosynthesis; GDP-alpha-D-mannose biosynthesis; alpha-D-mannose 1-phosphate from D-fructose 6-phosphate: step 1/2.</text>
</comment>
<gene>
    <name evidence="15" type="primary">MPI</name>
</gene>
<evidence type="ECO:0000256" key="1">
    <source>
        <dbReference type="ARBA" id="ARBA00000757"/>
    </source>
</evidence>
<dbReference type="SUPFAM" id="SSF51182">
    <property type="entry name" value="RmlC-like cupins"/>
    <property type="match status" value="1"/>
</dbReference>
<keyword evidence="6 11" id="KW-0862">Zinc</keyword>
<sequence>MELIGDVHKDLWGKKGSNSLVAQIAKLNDETFKIDENMHYSELWIGSYASGAGRIKTSGTALPKELPFVMKVVSINKALNIEMHPTKADAEVLHVKEPKLYKDPNHRPEMIIALTPFVGLCGFRPLAQIKAILTDIYPLKAVAVENSDDFDRLAADDALGLRNCYTKLIATDGEEISKCINIISSDFGKELCNFDVLEIFNKLKNDFPNDIGVLSIFFLNIVRLEPGEALFIGANELHAYLSGDCVECVACSDNVLRAGLTNKYRDIKNLVNLVDCKSVAAEDKVLKPLPIDEHCLLFKAPVEDFLVIKLTLAHSDPEYIWKIQQTPAILLVLSGQRLLSGKAFNQLLLKRGSILYLPFEVGTELHFSVSGEIEEEFLAYMSTPNMTPPETEDSLNQTADDFEVN</sequence>
<dbReference type="Pfam" id="PF20512">
    <property type="entry name" value="PMI_typeI_hel"/>
    <property type="match status" value="1"/>
</dbReference>
<feature type="domain" description="Phosphomannose isomerase type I catalytic" evidence="13">
    <location>
        <begin position="62"/>
        <end position="126"/>
    </location>
</feature>
<name>W8AZ58_CERCA</name>
<feature type="active site" evidence="10">
    <location>
        <position position="257"/>
    </location>
</feature>
<dbReference type="InterPro" id="IPR046457">
    <property type="entry name" value="PMI_typeI_cat"/>
</dbReference>
<proteinExistence type="evidence at transcript level"/>
<reference evidence="15" key="2">
    <citation type="journal article" date="2014" name="BMC Genomics">
        <title>A genomic perspective to assessing quality of mass-reared SIT flies used in Mediterranean fruit fly (Ceratitis capitata) eradication in California.</title>
        <authorList>
            <person name="Calla B."/>
            <person name="Hall B."/>
            <person name="Hou S."/>
            <person name="Geib S.M."/>
        </authorList>
    </citation>
    <scope>NUCLEOTIDE SEQUENCE</scope>
</reference>
<dbReference type="GO" id="GO:0009298">
    <property type="term" value="P:GDP-mannose biosynthetic process"/>
    <property type="evidence" value="ECO:0007669"/>
    <property type="project" value="UniProtKB-UniPathway"/>
</dbReference>
<evidence type="ECO:0000256" key="9">
    <source>
        <dbReference type="ARBA" id="ARBA00030762"/>
    </source>
</evidence>
<dbReference type="GeneID" id="105665330"/>
<evidence type="ECO:0000256" key="3">
    <source>
        <dbReference type="ARBA" id="ARBA00010772"/>
    </source>
</evidence>
<dbReference type="InterPro" id="IPR011051">
    <property type="entry name" value="RmlC_Cupin_sf"/>
</dbReference>
<feature type="region of interest" description="Disordered" evidence="12">
    <location>
        <begin position="383"/>
        <end position="405"/>
    </location>
</feature>
<dbReference type="UniPathway" id="UPA00126">
    <property type="reaction ID" value="UER00423"/>
</dbReference>
<evidence type="ECO:0000256" key="8">
    <source>
        <dbReference type="ARBA" id="ARBA00029741"/>
    </source>
</evidence>
<dbReference type="InterPro" id="IPR046458">
    <property type="entry name" value="PMI_typeI_hel"/>
</dbReference>
<evidence type="ECO:0000256" key="11">
    <source>
        <dbReference type="PIRSR" id="PIRSR001480-2"/>
    </source>
</evidence>
<evidence type="ECO:0000256" key="7">
    <source>
        <dbReference type="ARBA" id="ARBA00023235"/>
    </source>
</evidence>
<evidence type="ECO:0000313" key="15">
    <source>
        <dbReference type="EMBL" id="JAB91507.1"/>
    </source>
</evidence>
<keyword evidence="7 15" id="KW-0413">Isomerase</keyword>
<dbReference type="Gene3D" id="1.10.441.10">
    <property type="entry name" value="Phosphomannose Isomerase, domain 2"/>
    <property type="match status" value="1"/>
</dbReference>
<evidence type="ECO:0000256" key="2">
    <source>
        <dbReference type="ARBA" id="ARBA00004666"/>
    </source>
</evidence>
<dbReference type="GO" id="GO:0008270">
    <property type="term" value="F:zinc ion binding"/>
    <property type="evidence" value="ECO:0007669"/>
    <property type="project" value="InterPro"/>
</dbReference>
<dbReference type="KEGG" id="ccat:105665330"/>
<dbReference type="InterPro" id="IPR001250">
    <property type="entry name" value="Man6P_Isoase-1"/>
</dbReference>
<feature type="binding site" evidence="11">
    <location>
        <position position="109"/>
    </location>
    <ligand>
        <name>Zn(2+)</name>
        <dbReference type="ChEBI" id="CHEBI:29105"/>
    </ligand>
</feature>
<evidence type="ECO:0000256" key="10">
    <source>
        <dbReference type="PIRSR" id="PIRSR001480-1"/>
    </source>
</evidence>
<dbReference type="GO" id="GO:0004476">
    <property type="term" value="F:mannose-6-phosphate isomerase activity"/>
    <property type="evidence" value="ECO:0007669"/>
    <property type="project" value="UniProtKB-EC"/>
</dbReference>
<evidence type="ECO:0000256" key="5">
    <source>
        <dbReference type="ARBA" id="ARBA00022723"/>
    </source>
</evidence>
<feature type="domain" description="Phosphomannose isomerase type I helical insertion" evidence="14">
    <location>
        <begin position="155"/>
        <end position="219"/>
    </location>
</feature>